<feature type="transmembrane region" description="Helical" evidence="1">
    <location>
        <begin position="20"/>
        <end position="40"/>
    </location>
</feature>
<feature type="transmembrane region" description="Helical" evidence="1">
    <location>
        <begin position="154"/>
        <end position="173"/>
    </location>
</feature>
<organism evidence="2 3">
    <name type="scientific">Leeia speluncae</name>
    <dbReference type="NCBI Taxonomy" id="2884804"/>
    <lineage>
        <taxon>Bacteria</taxon>
        <taxon>Pseudomonadati</taxon>
        <taxon>Pseudomonadota</taxon>
        <taxon>Betaproteobacteria</taxon>
        <taxon>Neisseriales</taxon>
        <taxon>Leeiaceae</taxon>
        <taxon>Leeia</taxon>
    </lineage>
</organism>
<dbReference type="EMBL" id="JAJBZT010000015">
    <property type="protein sequence ID" value="MCB6185314.1"/>
    <property type="molecule type" value="Genomic_DNA"/>
</dbReference>
<feature type="transmembrane region" description="Helical" evidence="1">
    <location>
        <begin position="218"/>
        <end position="236"/>
    </location>
</feature>
<feature type="transmembrane region" description="Helical" evidence="1">
    <location>
        <begin position="264"/>
        <end position="287"/>
    </location>
</feature>
<keyword evidence="3" id="KW-1185">Reference proteome</keyword>
<dbReference type="Proteomes" id="UP001165395">
    <property type="component" value="Unassembled WGS sequence"/>
</dbReference>
<feature type="transmembrane region" description="Helical" evidence="1">
    <location>
        <begin position="128"/>
        <end position="147"/>
    </location>
</feature>
<dbReference type="RefSeq" id="WP_227182145.1">
    <property type="nucleotide sequence ID" value="NZ_JAJBZT010000015.1"/>
</dbReference>
<reference evidence="2" key="1">
    <citation type="submission" date="2021-10" db="EMBL/GenBank/DDBJ databases">
        <title>The complete genome sequence of Leeia sp. TBRC 13508.</title>
        <authorList>
            <person name="Charoenyingcharoen P."/>
            <person name="Yukphan P."/>
        </authorList>
    </citation>
    <scope>NUCLEOTIDE SEQUENCE</scope>
    <source>
        <strain evidence="2">TBRC 13508</strain>
    </source>
</reference>
<protein>
    <recommendedName>
        <fullName evidence="4">Glycosyltransferase RgtA/B/C/D-like domain-containing protein</fullName>
    </recommendedName>
</protein>
<keyword evidence="1" id="KW-1133">Transmembrane helix</keyword>
<keyword evidence="1" id="KW-0472">Membrane</keyword>
<accession>A0ABS8DAX6</accession>
<keyword evidence="1" id="KW-0812">Transmembrane</keyword>
<sequence>MLTYQAPPTTEATIQKDHSWLLLLLSLTWLVPGLFGHAPWRNEEVEVLTVIRHMLSTGNWMIPHFGSQVFLENPPLTYWAGAIFAYLFSPWLLSLHEAARLAAAVMMGLSFLFIGMAGRQLWDKKQGRIAVLLLMGSFGLIARAHLIMPEQGNFLGHALVLYGLSIIRTQLFYSATLAGIGIALSFLGGGTVAILPTTLAALLVLFDKPLNSINRIQWTLVLFVTAIPLALAWPLALQEIAPSVFAEWKRLHWDNLSFFLPKNALYYCSMMAWFAWPIWPLALGQLLRHRRRMFEDRTRLILLGMSLCWLWEASLSPEQHDVKAIIVLLPFALLATPAANQLKRGWTAAFNWFSRFTFTGFIALAWFGWFVLAFEMPSKLAARMHRASPSYVHEDHWYWLLFAIAMTGAWVWMSIRPKVSGRIAIANWAIGLTAAWGLAMTLWMPWVEAAKDYRPMLDGLYKALPTNECVNGNHTPTTVRGLLYFYYGVDLTIGANASYCRWSLIQANKKDADTSNQLVWRGSRAGDKKEEVRLIKNE</sequence>
<feature type="transmembrane region" description="Helical" evidence="1">
    <location>
        <begin position="179"/>
        <end position="206"/>
    </location>
</feature>
<feature type="transmembrane region" description="Helical" evidence="1">
    <location>
        <begin position="76"/>
        <end position="94"/>
    </location>
</feature>
<feature type="transmembrane region" description="Helical" evidence="1">
    <location>
        <begin position="396"/>
        <end position="413"/>
    </location>
</feature>
<comment type="caution">
    <text evidence="2">The sequence shown here is derived from an EMBL/GenBank/DDBJ whole genome shotgun (WGS) entry which is preliminary data.</text>
</comment>
<feature type="transmembrane region" description="Helical" evidence="1">
    <location>
        <begin position="352"/>
        <end position="376"/>
    </location>
</feature>
<evidence type="ECO:0000256" key="1">
    <source>
        <dbReference type="SAM" id="Phobius"/>
    </source>
</evidence>
<evidence type="ECO:0000313" key="3">
    <source>
        <dbReference type="Proteomes" id="UP001165395"/>
    </source>
</evidence>
<proteinExistence type="predicted"/>
<feature type="transmembrane region" description="Helical" evidence="1">
    <location>
        <begin position="101"/>
        <end position="122"/>
    </location>
</feature>
<feature type="transmembrane region" description="Helical" evidence="1">
    <location>
        <begin position="425"/>
        <end position="446"/>
    </location>
</feature>
<gene>
    <name evidence="2" type="ORF">LIN78_17340</name>
</gene>
<name>A0ABS8DAX6_9NEIS</name>
<evidence type="ECO:0008006" key="4">
    <source>
        <dbReference type="Google" id="ProtNLM"/>
    </source>
</evidence>
<evidence type="ECO:0000313" key="2">
    <source>
        <dbReference type="EMBL" id="MCB6185314.1"/>
    </source>
</evidence>